<dbReference type="InterPro" id="IPR050441">
    <property type="entry name" value="RBM"/>
</dbReference>
<keyword evidence="1" id="KW-0694">RNA-binding</keyword>
<sequence length="139" mass="16408">MLGKSRGYGFVTFSHVDDAAAAREALNGHRLHDHAVRVDFSITRGPHAPTPGRFMGRDHERRSSYRSDRYGGSDSYRSDRYRSDRDNYDRRDREYDRGDRKRDYRDDDRDYCKSSSKSSRRKDRSYSRSRSRSRSSDGH</sequence>
<evidence type="ECO:0000259" key="3">
    <source>
        <dbReference type="PROSITE" id="PS50102"/>
    </source>
</evidence>
<dbReference type="GO" id="GO:0003723">
    <property type="term" value="F:RNA binding"/>
    <property type="evidence" value="ECO:0007669"/>
    <property type="project" value="UniProtKB-UniRule"/>
</dbReference>
<keyword evidence="5" id="KW-1185">Reference proteome</keyword>
<dbReference type="Proteomes" id="UP001212841">
    <property type="component" value="Unassembled WGS sequence"/>
</dbReference>
<dbReference type="Gene3D" id="3.30.70.330">
    <property type="match status" value="1"/>
</dbReference>
<comment type="caution">
    <text evidence="4">The sequence shown here is derived from an EMBL/GenBank/DDBJ whole genome shotgun (WGS) entry which is preliminary data.</text>
</comment>
<evidence type="ECO:0000256" key="1">
    <source>
        <dbReference type="PROSITE-ProRule" id="PRU00176"/>
    </source>
</evidence>
<feature type="domain" description="RRM" evidence="3">
    <location>
        <begin position="1"/>
        <end position="43"/>
    </location>
</feature>
<protein>
    <recommendedName>
        <fullName evidence="3">RRM domain-containing protein</fullName>
    </recommendedName>
</protein>
<dbReference type="PROSITE" id="PS50102">
    <property type="entry name" value="RRM"/>
    <property type="match status" value="1"/>
</dbReference>
<evidence type="ECO:0000313" key="4">
    <source>
        <dbReference type="EMBL" id="KAJ3045449.1"/>
    </source>
</evidence>
<dbReference type="InterPro" id="IPR012677">
    <property type="entry name" value="Nucleotide-bd_a/b_plait_sf"/>
</dbReference>
<feature type="compositionally biased region" description="Basic residues" evidence="2">
    <location>
        <begin position="118"/>
        <end position="133"/>
    </location>
</feature>
<reference evidence="4" key="1">
    <citation type="submission" date="2020-05" db="EMBL/GenBank/DDBJ databases">
        <title>Phylogenomic resolution of chytrid fungi.</title>
        <authorList>
            <person name="Stajich J.E."/>
            <person name="Amses K."/>
            <person name="Simmons R."/>
            <person name="Seto K."/>
            <person name="Myers J."/>
            <person name="Bonds A."/>
            <person name="Quandt C.A."/>
            <person name="Barry K."/>
            <person name="Liu P."/>
            <person name="Grigoriev I."/>
            <person name="Longcore J.E."/>
            <person name="James T.Y."/>
        </authorList>
    </citation>
    <scope>NUCLEOTIDE SEQUENCE</scope>
    <source>
        <strain evidence="4">JEL0318</strain>
    </source>
</reference>
<evidence type="ECO:0000256" key="2">
    <source>
        <dbReference type="SAM" id="MobiDB-lite"/>
    </source>
</evidence>
<dbReference type="InterPro" id="IPR035979">
    <property type="entry name" value="RBD_domain_sf"/>
</dbReference>
<accession>A0AAD5S755</accession>
<feature type="compositionally biased region" description="Basic and acidic residues" evidence="2">
    <location>
        <begin position="55"/>
        <end position="112"/>
    </location>
</feature>
<name>A0AAD5S755_9FUNG</name>
<dbReference type="AlphaFoldDB" id="A0AAD5S755"/>
<dbReference type="InterPro" id="IPR000504">
    <property type="entry name" value="RRM_dom"/>
</dbReference>
<feature type="region of interest" description="Disordered" evidence="2">
    <location>
        <begin position="36"/>
        <end position="139"/>
    </location>
</feature>
<gene>
    <name evidence="4" type="ORF">HK097_001216</name>
</gene>
<dbReference type="PANTHER" id="PTHR48034">
    <property type="entry name" value="TRANSFORMER-2 SEX-DETERMINING PROTEIN-RELATED"/>
    <property type="match status" value="1"/>
</dbReference>
<dbReference type="Pfam" id="PF00076">
    <property type="entry name" value="RRM_1"/>
    <property type="match status" value="1"/>
</dbReference>
<dbReference type="SUPFAM" id="SSF54928">
    <property type="entry name" value="RNA-binding domain, RBD"/>
    <property type="match status" value="1"/>
</dbReference>
<proteinExistence type="predicted"/>
<dbReference type="EMBL" id="JADGJD010001231">
    <property type="protein sequence ID" value="KAJ3045449.1"/>
    <property type="molecule type" value="Genomic_DNA"/>
</dbReference>
<organism evidence="4 5">
    <name type="scientific">Rhizophlyctis rosea</name>
    <dbReference type="NCBI Taxonomy" id="64517"/>
    <lineage>
        <taxon>Eukaryota</taxon>
        <taxon>Fungi</taxon>
        <taxon>Fungi incertae sedis</taxon>
        <taxon>Chytridiomycota</taxon>
        <taxon>Chytridiomycota incertae sedis</taxon>
        <taxon>Chytridiomycetes</taxon>
        <taxon>Rhizophlyctidales</taxon>
        <taxon>Rhizophlyctidaceae</taxon>
        <taxon>Rhizophlyctis</taxon>
    </lineage>
</organism>
<evidence type="ECO:0000313" key="5">
    <source>
        <dbReference type="Proteomes" id="UP001212841"/>
    </source>
</evidence>